<reference evidence="5" key="2">
    <citation type="submission" date="2025-08" db="UniProtKB">
        <authorList>
            <consortium name="RefSeq"/>
        </authorList>
    </citation>
    <scope>IDENTIFICATION</scope>
    <source>
        <tissue evidence="5">Leaves</tissue>
    </source>
</reference>
<dbReference type="Proteomes" id="UP001652660">
    <property type="component" value="Chromosome 1e"/>
</dbReference>
<dbReference type="InterPro" id="IPR025525">
    <property type="entry name" value="hAT-like_transposase_RNase-H"/>
</dbReference>
<reference evidence="4" key="1">
    <citation type="journal article" date="2025" name="Foods">
        <title>Unveiling the Microbial Signatures of Arabica Coffee Cherries: Insights into Ripeness Specific Diversity, Functional Traits, and Implications for Quality and Safety.</title>
        <authorList>
            <consortium name="RefSeq"/>
            <person name="Tenea G.N."/>
            <person name="Cifuentes V."/>
            <person name="Reyes P."/>
            <person name="Cevallos-Vallejos M."/>
        </authorList>
    </citation>
    <scope>NUCLEOTIDE SEQUENCE [LARGE SCALE GENOMIC DNA]</scope>
</reference>
<accession>A0ABM4W3I0</accession>
<dbReference type="PANTHER" id="PTHR46481:SF7">
    <property type="entry name" value="ZINC FINGER BED DOMAIN-CONTAINING PROTEIN RICESLEEPER 2-LIKE"/>
    <property type="match status" value="1"/>
</dbReference>
<organism evidence="4 5">
    <name type="scientific">Coffea arabica</name>
    <name type="common">Arabian coffee</name>
    <dbReference type="NCBI Taxonomy" id="13443"/>
    <lineage>
        <taxon>Eukaryota</taxon>
        <taxon>Viridiplantae</taxon>
        <taxon>Streptophyta</taxon>
        <taxon>Embryophyta</taxon>
        <taxon>Tracheophyta</taxon>
        <taxon>Spermatophyta</taxon>
        <taxon>Magnoliopsida</taxon>
        <taxon>eudicotyledons</taxon>
        <taxon>Gunneridae</taxon>
        <taxon>Pentapetalae</taxon>
        <taxon>asterids</taxon>
        <taxon>lamiids</taxon>
        <taxon>Gentianales</taxon>
        <taxon>Rubiaceae</taxon>
        <taxon>Ixoroideae</taxon>
        <taxon>Gardenieae complex</taxon>
        <taxon>Bertiereae - Coffeeae clade</taxon>
        <taxon>Coffeeae</taxon>
        <taxon>Coffea</taxon>
    </lineage>
</organism>
<dbReference type="RefSeq" id="XP_071926322.1">
    <property type="nucleotide sequence ID" value="XM_072070221.1"/>
</dbReference>
<dbReference type="InterPro" id="IPR012337">
    <property type="entry name" value="RNaseH-like_sf"/>
</dbReference>
<feature type="region of interest" description="Disordered" evidence="2">
    <location>
        <begin position="1"/>
        <end position="21"/>
    </location>
</feature>
<name>A0ABM4W3I0_COFAR</name>
<dbReference type="InterPro" id="IPR052035">
    <property type="entry name" value="ZnF_BED_domain_contain"/>
</dbReference>
<protein>
    <submittedName>
        <fullName evidence="5">Zinc finger BED domain-containing protein RICESLEEPER 2-like</fullName>
    </submittedName>
</protein>
<dbReference type="Pfam" id="PF14372">
    <property type="entry name" value="hAT-like_RNase-H"/>
    <property type="match status" value="1"/>
</dbReference>
<gene>
    <name evidence="5" type="primary">LOC140016646</name>
</gene>
<evidence type="ECO:0000259" key="3">
    <source>
        <dbReference type="Pfam" id="PF14372"/>
    </source>
</evidence>
<sequence length="336" mass="38308">MGDNAATTAASPSVDHSSSMDPKNIPRAFEIEICQAPPPPTSATKVSSKSTYFINDKWKLHKKILSVCSHAGEVIGRTIEKYLLDWKISKVLTVTVDNASSNDTCLQYLRRRLINWKGTVLNGEYLHMRCVAHVLNLTVREGLKDLEDSIVRIRSAMRYVKSSPARVQRFKSFIEKERIKSKSLVCLDIETRWNSAFLMLEAALKFQKAFELLETKDSKYMEELTLQSENDTHKSSKVRGVPTEMDWEHAKDLLPFLKNFYDPTVKISVSRYVTGNVYMNETFGIGGLLNSFQESDDFCLSTMAGNMKKKCDKYWGNVERINILIMIAVVLDPWLN</sequence>
<feature type="domain" description="hAT-like transposase RNase-H fold" evidence="3">
    <location>
        <begin position="268"/>
        <end position="333"/>
    </location>
</feature>
<proteinExistence type="predicted"/>
<keyword evidence="1" id="KW-0238">DNA-binding</keyword>
<evidence type="ECO:0000313" key="4">
    <source>
        <dbReference type="Proteomes" id="UP001652660"/>
    </source>
</evidence>
<dbReference type="SUPFAM" id="SSF53098">
    <property type="entry name" value="Ribonuclease H-like"/>
    <property type="match status" value="1"/>
</dbReference>
<keyword evidence="4" id="KW-1185">Reference proteome</keyword>
<evidence type="ECO:0000256" key="2">
    <source>
        <dbReference type="SAM" id="MobiDB-lite"/>
    </source>
</evidence>
<evidence type="ECO:0000313" key="5">
    <source>
        <dbReference type="RefSeq" id="XP_071926322.1"/>
    </source>
</evidence>
<dbReference type="GeneID" id="140016646"/>
<dbReference type="PANTHER" id="PTHR46481">
    <property type="entry name" value="ZINC FINGER BED DOMAIN-CONTAINING PROTEIN 4"/>
    <property type="match status" value="1"/>
</dbReference>
<evidence type="ECO:0000256" key="1">
    <source>
        <dbReference type="ARBA" id="ARBA00023125"/>
    </source>
</evidence>